<reference evidence="1" key="2">
    <citation type="submission" date="2022-03" db="EMBL/GenBank/DDBJ databases">
        <title>Draft title - Genomic analysis of global carrot germplasm unveils the trajectory of domestication and the origin of high carotenoid orange carrot.</title>
        <authorList>
            <person name="Iorizzo M."/>
            <person name="Ellison S."/>
            <person name="Senalik D."/>
            <person name="Macko-Podgorni A."/>
            <person name="Grzebelus D."/>
            <person name="Bostan H."/>
            <person name="Rolling W."/>
            <person name="Curaba J."/>
            <person name="Simon P."/>
        </authorList>
    </citation>
    <scope>NUCLEOTIDE SEQUENCE</scope>
    <source>
        <tissue evidence="1">Leaf</tissue>
    </source>
</reference>
<keyword evidence="2" id="KW-1185">Reference proteome</keyword>
<sequence>MASFVPENFESVASCEFNVDGALLLSQFLDESNVEDCEDDERLTSVIRSLEAEIMEPILMTEDGDSFMELEWDDNFVMIRDYIFDGPAENEMNSQDCSTSSESDDLDNYNWMDIEDMIQSGVGDDYCRYSQYDTNEYYVNHNSYVINSLDEQSYGSLWQDANVLM</sequence>
<proteinExistence type="predicted"/>
<reference evidence="1" key="1">
    <citation type="journal article" date="2016" name="Nat. Genet.">
        <title>A high-quality carrot genome assembly provides new insights into carotenoid accumulation and asterid genome evolution.</title>
        <authorList>
            <person name="Iorizzo M."/>
            <person name="Ellison S."/>
            <person name="Senalik D."/>
            <person name="Zeng P."/>
            <person name="Satapoomin P."/>
            <person name="Huang J."/>
            <person name="Bowman M."/>
            <person name="Iovene M."/>
            <person name="Sanseverino W."/>
            <person name="Cavagnaro P."/>
            <person name="Yildiz M."/>
            <person name="Macko-Podgorni A."/>
            <person name="Moranska E."/>
            <person name="Grzebelus E."/>
            <person name="Grzebelus D."/>
            <person name="Ashrafi H."/>
            <person name="Zheng Z."/>
            <person name="Cheng S."/>
            <person name="Spooner D."/>
            <person name="Van Deynze A."/>
            <person name="Simon P."/>
        </authorList>
    </citation>
    <scope>NUCLEOTIDE SEQUENCE</scope>
    <source>
        <tissue evidence="1">Leaf</tissue>
    </source>
</reference>
<dbReference type="PANTHER" id="PTHR37611">
    <property type="entry name" value="VIRUS-SPECIFIC-SIGNALING-PATHWAY REGULATED PROTEIN-RELATED"/>
    <property type="match status" value="1"/>
</dbReference>
<dbReference type="AlphaFoldDB" id="A0A164YCX9"/>
<name>A0A164YCX9_DAUCS</name>
<gene>
    <name evidence="1" type="ORF">DCAR_0520143</name>
</gene>
<dbReference type="PANTHER" id="PTHR37611:SF2">
    <property type="entry name" value="VIRUS-SPECIFIC-SIGNALING-PATHWAY REGULATED PROTEIN-RELATED"/>
    <property type="match status" value="1"/>
</dbReference>
<dbReference type="Gramene" id="KZM94327">
    <property type="protein sequence ID" value="KZM94327"/>
    <property type="gene ID" value="DCAR_017570"/>
</dbReference>
<protein>
    <submittedName>
        <fullName evidence="1">Uncharacterized protein</fullName>
    </submittedName>
</protein>
<dbReference type="EMBL" id="CP093347">
    <property type="protein sequence ID" value="WOH00768.1"/>
    <property type="molecule type" value="Genomic_DNA"/>
</dbReference>
<accession>A0A164YCX9</accession>
<evidence type="ECO:0000313" key="2">
    <source>
        <dbReference type="Proteomes" id="UP000077755"/>
    </source>
</evidence>
<organism evidence="1 2">
    <name type="scientific">Daucus carota subsp. sativus</name>
    <name type="common">Carrot</name>
    <dbReference type="NCBI Taxonomy" id="79200"/>
    <lineage>
        <taxon>Eukaryota</taxon>
        <taxon>Viridiplantae</taxon>
        <taxon>Streptophyta</taxon>
        <taxon>Embryophyta</taxon>
        <taxon>Tracheophyta</taxon>
        <taxon>Spermatophyta</taxon>
        <taxon>Magnoliopsida</taxon>
        <taxon>eudicotyledons</taxon>
        <taxon>Gunneridae</taxon>
        <taxon>Pentapetalae</taxon>
        <taxon>asterids</taxon>
        <taxon>campanulids</taxon>
        <taxon>Apiales</taxon>
        <taxon>Apiaceae</taxon>
        <taxon>Apioideae</taxon>
        <taxon>Scandiceae</taxon>
        <taxon>Daucinae</taxon>
        <taxon>Daucus</taxon>
        <taxon>Daucus sect. Daucus</taxon>
    </lineage>
</organism>
<evidence type="ECO:0000313" key="1">
    <source>
        <dbReference type="EMBL" id="WOH00768.1"/>
    </source>
</evidence>
<dbReference type="Proteomes" id="UP000077755">
    <property type="component" value="Chromosome 5"/>
</dbReference>